<evidence type="ECO:0000256" key="1">
    <source>
        <dbReference type="SAM" id="SignalP"/>
    </source>
</evidence>
<keyword evidence="1" id="KW-0732">Signal</keyword>
<reference evidence="2" key="1">
    <citation type="submission" date="2021-07" db="EMBL/GenBank/DDBJ databases">
        <authorList>
            <person name="Durling M."/>
        </authorList>
    </citation>
    <scope>NUCLEOTIDE SEQUENCE</scope>
</reference>
<name>A0A9N9KQL1_9HELO</name>
<dbReference type="AlphaFoldDB" id="A0A9N9KQL1"/>
<keyword evidence="3" id="KW-1185">Reference proteome</keyword>
<protein>
    <submittedName>
        <fullName evidence="2">Uncharacterized protein</fullName>
    </submittedName>
</protein>
<dbReference type="EMBL" id="CAJVRL010000041">
    <property type="protein sequence ID" value="CAG8951258.1"/>
    <property type="molecule type" value="Genomic_DNA"/>
</dbReference>
<comment type="caution">
    <text evidence="2">The sequence shown here is derived from an EMBL/GenBank/DDBJ whole genome shotgun (WGS) entry which is preliminary data.</text>
</comment>
<organism evidence="2 3">
    <name type="scientific">Hymenoscyphus fraxineus</name>
    <dbReference type="NCBI Taxonomy" id="746836"/>
    <lineage>
        <taxon>Eukaryota</taxon>
        <taxon>Fungi</taxon>
        <taxon>Dikarya</taxon>
        <taxon>Ascomycota</taxon>
        <taxon>Pezizomycotina</taxon>
        <taxon>Leotiomycetes</taxon>
        <taxon>Helotiales</taxon>
        <taxon>Helotiaceae</taxon>
        <taxon>Hymenoscyphus</taxon>
    </lineage>
</organism>
<evidence type="ECO:0000313" key="2">
    <source>
        <dbReference type="EMBL" id="CAG8951258.1"/>
    </source>
</evidence>
<proteinExistence type="predicted"/>
<sequence length="144" mass="15218">MQYTIFLVAFSSLLTSISQPQILSAPLPSPDPAKERAVLTPRSKGGLTCLPSPSLSDMQPAKAENIQLGADQLKSREECGVNPNSCIQVACNNGDGIYLCNDNYSEAKLKCSDVAAYALDIKDNCPASDGGVGGQVFDSDRCES</sequence>
<feature type="chain" id="PRO_5040371761" evidence="1">
    <location>
        <begin position="21"/>
        <end position="144"/>
    </location>
</feature>
<dbReference type="Proteomes" id="UP000696280">
    <property type="component" value="Unassembled WGS sequence"/>
</dbReference>
<evidence type="ECO:0000313" key="3">
    <source>
        <dbReference type="Proteomes" id="UP000696280"/>
    </source>
</evidence>
<gene>
    <name evidence="2" type="ORF">HYFRA_00008006</name>
</gene>
<accession>A0A9N9KQL1</accession>
<feature type="signal peptide" evidence="1">
    <location>
        <begin position="1"/>
        <end position="20"/>
    </location>
</feature>
<dbReference type="OrthoDB" id="3552888at2759"/>